<feature type="active site" description="Proton donor" evidence="9">
    <location>
        <position position="182"/>
    </location>
</feature>
<dbReference type="Proteomes" id="UP000095210">
    <property type="component" value="Chromosome"/>
</dbReference>
<dbReference type="PRINTS" id="PR00131">
    <property type="entry name" value="GLHYDRLASE1"/>
</dbReference>
<dbReference type="EC" id="3.2.1.21" evidence="3 11"/>
<dbReference type="PANTHER" id="PTHR10353">
    <property type="entry name" value="GLYCOSYL HYDROLASE"/>
    <property type="match status" value="1"/>
</dbReference>
<dbReference type="Pfam" id="PF00232">
    <property type="entry name" value="Glyco_hydro_1"/>
    <property type="match status" value="1"/>
</dbReference>
<accession>A0AAC9HRJ3</accession>
<feature type="binding site" evidence="10">
    <location>
        <position position="313"/>
    </location>
    <ligand>
        <name>substrate</name>
    </ligand>
</feature>
<dbReference type="PANTHER" id="PTHR10353:SF36">
    <property type="entry name" value="LP05116P"/>
    <property type="match status" value="1"/>
</dbReference>
<keyword evidence="5" id="KW-0136">Cellulose degradation</keyword>
<evidence type="ECO:0000313" key="12">
    <source>
        <dbReference type="EMBL" id="AOS64332.1"/>
    </source>
</evidence>
<name>A0AAC9HRJ3_9PSEU</name>
<evidence type="ECO:0000256" key="7">
    <source>
        <dbReference type="ARBA" id="ARBA00023295"/>
    </source>
</evidence>
<dbReference type="FunFam" id="3.20.20.80:FF:000004">
    <property type="entry name" value="Beta-glucosidase 6-phospho-beta-glucosidase"/>
    <property type="match status" value="1"/>
</dbReference>
<dbReference type="PROSITE" id="PS00653">
    <property type="entry name" value="GLYCOSYL_HYDROL_F1_2"/>
    <property type="match status" value="1"/>
</dbReference>
<keyword evidence="7 11" id="KW-0326">Glycosidase</keyword>
<evidence type="ECO:0000256" key="8">
    <source>
        <dbReference type="ARBA" id="ARBA00023326"/>
    </source>
</evidence>
<dbReference type="InterPro" id="IPR017853">
    <property type="entry name" value="GH"/>
</dbReference>
<dbReference type="AlphaFoldDB" id="A0AAC9HRJ3"/>
<evidence type="ECO:0000256" key="3">
    <source>
        <dbReference type="ARBA" id="ARBA00012744"/>
    </source>
</evidence>
<comment type="similarity">
    <text evidence="2 11">Belongs to the glycosyl hydrolase 1 family.</text>
</comment>
<dbReference type="InterPro" id="IPR033132">
    <property type="entry name" value="GH_1_N_CS"/>
</dbReference>
<reference evidence="13" key="1">
    <citation type="submission" date="2016-03" db="EMBL/GenBank/DDBJ databases">
        <title>Complete genome sequence of the type strain Actinoalloteichus hymeniacidonis DSM 45092.</title>
        <authorList>
            <person name="Schaffert L."/>
            <person name="Albersmeier A."/>
            <person name="Winkler A."/>
            <person name="Kalinowski J."/>
            <person name="Zotchev S."/>
            <person name="Ruckert C."/>
        </authorList>
    </citation>
    <scope>NUCLEOTIDE SEQUENCE [LARGE SCALE GENOMIC DNA]</scope>
    <source>
        <strain evidence="13">HPA177(T) (DSM 45092(T))</strain>
    </source>
</reference>
<evidence type="ECO:0000256" key="9">
    <source>
        <dbReference type="PIRSR" id="PIRSR617736-1"/>
    </source>
</evidence>
<dbReference type="NCBIfam" id="TIGR03356">
    <property type="entry name" value="BGL"/>
    <property type="match status" value="1"/>
</dbReference>
<dbReference type="Gene3D" id="3.20.20.80">
    <property type="entry name" value="Glycosidases"/>
    <property type="match status" value="1"/>
</dbReference>
<gene>
    <name evidence="12" type="ORF">TL08_17660</name>
</gene>
<keyword evidence="13" id="KW-1185">Reference proteome</keyword>
<feature type="binding site" evidence="10">
    <location>
        <position position="137"/>
    </location>
    <ligand>
        <name>substrate</name>
    </ligand>
</feature>
<evidence type="ECO:0000256" key="1">
    <source>
        <dbReference type="ARBA" id="ARBA00000448"/>
    </source>
</evidence>
<keyword evidence="4 11" id="KW-0378">Hydrolase</keyword>
<feature type="active site" description="Nucleophile" evidence="9">
    <location>
        <position position="388"/>
    </location>
</feature>
<sequence length="490" mass="53951">MTMYEVNGTRAEEISTPTHRRDFPADFLWGSSTAAFQIEGATTEDGRTDSIWDTFSRTPGRVLNGDTGDPAVDHYHRMPQDVALMSDLGFKAYRFSVAWPRVRPDGGAVNEAGLDFYRRLVDELLAHDITPWLTLYHWDLPQALEDRGGWAERSTAFRFAEFADTVHAALGDRVEHWTTLNEPYCSSLLGYSAGVHAPGRQEPSAAVAAVHHLLLGHGLAVSAIRQREPKAKLGITLNLYPVDPVDPENPADVDAARRVDGLQNRIFLDPLLRGQYPDDVVADLAPFALAERIQDGDLAAIAAPLDMFGVNYYTHHLVGAAAPETATADTAAPFTPPGSPWVGAGALRFADAGLPVTDMGWEVIPNGLSRVLRRLHEEYSVTALYVNENGAACPDVVNDRGEVDDQDRIDYLDGHLRAALTAIEAGVDLRGYFCWSLLDNFEWAWGYSKRFGLVHVDYQTQVRTPKNSAKWLSSVMRANAVPEVESKNGN</sequence>
<feature type="binding site" evidence="10">
    <location>
        <begin position="442"/>
        <end position="443"/>
    </location>
    <ligand>
        <name>substrate</name>
    </ligand>
</feature>
<dbReference type="InterPro" id="IPR001360">
    <property type="entry name" value="Glyco_hydro_1"/>
</dbReference>
<evidence type="ECO:0000256" key="2">
    <source>
        <dbReference type="ARBA" id="ARBA00010838"/>
    </source>
</evidence>
<evidence type="ECO:0000256" key="4">
    <source>
        <dbReference type="ARBA" id="ARBA00022801"/>
    </source>
</evidence>
<evidence type="ECO:0000313" key="13">
    <source>
        <dbReference type="Proteomes" id="UP000095210"/>
    </source>
</evidence>
<comment type="catalytic activity">
    <reaction evidence="1 11">
        <text>Hydrolysis of terminal, non-reducing beta-D-glucosyl residues with release of beta-D-glucose.</text>
        <dbReference type="EC" id="3.2.1.21"/>
    </reaction>
</comment>
<feature type="binding site" evidence="10">
    <location>
        <position position="435"/>
    </location>
    <ligand>
        <name>substrate</name>
    </ligand>
</feature>
<protein>
    <recommendedName>
        <fullName evidence="3 11">Beta-glucosidase</fullName>
        <ecNumber evidence="3 11">3.2.1.21</ecNumber>
    </recommendedName>
</protein>
<dbReference type="InterPro" id="IPR017736">
    <property type="entry name" value="Glyco_hydro_1_beta-glucosidase"/>
</dbReference>
<dbReference type="GO" id="GO:0008422">
    <property type="term" value="F:beta-glucosidase activity"/>
    <property type="evidence" value="ECO:0007669"/>
    <property type="project" value="UniProtKB-EC"/>
</dbReference>
<keyword evidence="6" id="KW-0119">Carbohydrate metabolism</keyword>
<evidence type="ECO:0000256" key="10">
    <source>
        <dbReference type="PIRSR" id="PIRSR617736-2"/>
    </source>
</evidence>
<proteinExistence type="inferred from homology"/>
<dbReference type="SUPFAM" id="SSF51445">
    <property type="entry name" value="(Trans)glycosidases"/>
    <property type="match status" value="1"/>
</dbReference>
<dbReference type="GO" id="GO:0005829">
    <property type="term" value="C:cytosol"/>
    <property type="evidence" value="ECO:0007669"/>
    <property type="project" value="TreeGrafter"/>
</dbReference>
<evidence type="ECO:0000256" key="6">
    <source>
        <dbReference type="ARBA" id="ARBA00023277"/>
    </source>
</evidence>
<organism evidence="12 13">
    <name type="scientific">Actinoalloteichus hymeniacidonis</name>
    <dbReference type="NCBI Taxonomy" id="340345"/>
    <lineage>
        <taxon>Bacteria</taxon>
        <taxon>Bacillati</taxon>
        <taxon>Actinomycetota</taxon>
        <taxon>Actinomycetes</taxon>
        <taxon>Pseudonocardiales</taxon>
        <taxon>Pseudonocardiaceae</taxon>
        <taxon>Actinoalloteichus</taxon>
    </lineage>
</organism>
<dbReference type="EMBL" id="CP014859">
    <property type="protein sequence ID" value="AOS64332.1"/>
    <property type="molecule type" value="Genomic_DNA"/>
</dbReference>
<evidence type="ECO:0000256" key="5">
    <source>
        <dbReference type="ARBA" id="ARBA00023001"/>
    </source>
</evidence>
<dbReference type="KEGG" id="ahm:TL08_17660"/>
<dbReference type="GO" id="GO:0030245">
    <property type="term" value="P:cellulose catabolic process"/>
    <property type="evidence" value="ECO:0007669"/>
    <property type="project" value="UniProtKB-KW"/>
</dbReference>
<keyword evidence="8" id="KW-0624">Polysaccharide degradation</keyword>
<evidence type="ECO:0000256" key="11">
    <source>
        <dbReference type="RuleBase" id="RU361175"/>
    </source>
</evidence>
<feature type="binding site" evidence="10">
    <location>
        <position position="37"/>
    </location>
    <ligand>
        <name>substrate</name>
    </ligand>
</feature>
<feature type="binding site" evidence="10">
    <location>
        <position position="181"/>
    </location>
    <ligand>
        <name>substrate</name>
    </ligand>
</feature>